<reference evidence="1" key="1">
    <citation type="submission" date="2024-06" db="EMBL/GenBank/DDBJ databases">
        <title>Micromonospora sp. strain HUAS YX12 genome sequences.</title>
        <authorList>
            <person name="Mo P."/>
        </authorList>
    </citation>
    <scope>NUCLEOTIDE SEQUENCE</scope>
    <source>
        <strain evidence="1">HUAS YX12</strain>
    </source>
</reference>
<sequence length="241" mass="25950">MQRWLPLVVDEGQPALSSGTLLRVGQRCCLVADGGTVLVSKGAAVSAALATWLAPSSAVTDFSNLEGRRVVAAGQLQDRQFVVAKVQAGPHVTPPARQAAAYTVVEAGAVTGKSSRHWLARSSVETELMKQGALLDIWQEEPGRWIALAADADRVATRLSSHYGDALQIVTSRWESTLLDQLEATLGETEIVESIGRKIDEDHQMRVDAVLLHLPSHMAHRLDRFPADALDLQVLVSPLPG</sequence>
<dbReference type="RefSeq" id="WP_349877129.1">
    <property type="nucleotide sequence ID" value="NZ_CP157974.1"/>
</dbReference>
<evidence type="ECO:0000313" key="1">
    <source>
        <dbReference type="EMBL" id="XBT80677.1"/>
    </source>
</evidence>
<name>A0AAU7QWX4_9ACTN</name>
<protein>
    <submittedName>
        <fullName evidence="1">Uncharacterized protein</fullName>
    </submittedName>
</protein>
<accession>A0AAU7QWX4</accession>
<gene>
    <name evidence="1" type="ORF">ABIH81_23935</name>
</gene>
<organism evidence="1">
    <name type="scientific">Micromonospora sp. HUAS YX12</name>
    <dbReference type="NCBI Taxonomy" id="3156396"/>
    <lineage>
        <taxon>Bacteria</taxon>
        <taxon>Bacillati</taxon>
        <taxon>Actinomycetota</taxon>
        <taxon>Actinomycetes</taxon>
        <taxon>Micromonosporales</taxon>
        <taxon>Micromonosporaceae</taxon>
        <taxon>Micromonospora</taxon>
    </lineage>
</organism>
<proteinExistence type="predicted"/>
<dbReference type="AlphaFoldDB" id="A0AAU7QWX4"/>
<dbReference type="EMBL" id="CP157974">
    <property type="protein sequence ID" value="XBT80677.1"/>
    <property type="molecule type" value="Genomic_DNA"/>
</dbReference>